<dbReference type="InterPro" id="IPR004133">
    <property type="entry name" value="DAN_dom"/>
</dbReference>
<protein>
    <recommendedName>
        <fullName evidence="7">Hyaluronidase</fullName>
        <ecNumber evidence="7">3.2.1.35</ecNumber>
    </recommendedName>
</protein>
<dbReference type="GO" id="GO:0006952">
    <property type="term" value="P:defense response"/>
    <property type="evidence" value="ECO:0007669"/>
    <property type="project" value="InterPro"/>
</dbReference>
<dbReference type="eggNOG" id="ENOG502QTUU">
    <property type="taxonomic scope" value="Eukaryota"/>
</dbReference>
<dbReference type="AlphaFoldDB" id="A0A067QPK9"/>
<dbReference type="PRINTS" id="PR00847">
    <property type="entry name" value="HYALURONDASE"/>
</dbReference>
<dbReference type="Proteomes" id="UP000027135">
    <property type="component" value="Unassembled WGS sequence"/>
</dbReference>
<evidence type="ECO:0000313" key="11">
    <source>
        <dbReference type="Proteomes" id="UP000027135"/>
    </source>
</evidence>
<dbReference type="InterPro" id="IPR017853">
    <property type="entry name" value="GH"/>
</dbReference>
<feature type="non-terminal residue" evidence="10">
    <location>
        <position position="547"/>
    </location>
</feature>
<keyword evidence="6" id="KW-0325">Glycoprotein</keyword>
<organism evidence="10 11">
    <name type="scientific">Zootermopsis nevadensis</name>
    <name type="common">Dampwood termite</name>
    <dbReference type="NCBI Taxonomy" id="136037"/>
    <lineage>
        <taxon>Eukaryota</taxon>
        <taxon>Metazoa</taxon>
        <taxon>Ecdysozoa</taxon>
        <taxon>Arthropoda</taxon>
        <taxon>Hexapoda</taxon>
        <taxon>Insecta</taxon>
        <taxon>Pterygota</taxon>
        <taxon>Neoptera</taxon>
        <taxon>Polyneoptera</taxon>
        <taxon>Dictyoptera</taxon>
        <taxon>Blattodea</taxon>
        <taxon>Blattoidea</taxon>
        <taxon>Termitoidae</taxon>
        <taxon>Termopsidae</taxon>
        <taxon>Zootermopsis</taxon>
    </lineage>
</organism>
<comment type="subcellular location">
    <subcellularLocation>
        <location evidence="1">Secreted</location>
    </subcellularLocation>
</comment>
<keyword evidence="5" id="KW-1015">Disulfide bond</keyword>
<dbReference type="InterPro" id="IPR013785">
    <property type="entry name" value="Aldolase_TIM"/>
</dbReference>
<evidence type="ECO:0000259" key="9">
    <source>
        <dbReference type="SMART" id="SM00041"/>
    </source>
</evidence>
<keyword evidence="7" id="KW-0378">Hydrolase</keyword>
<dbReference type="PRINTS" id="PR00846">
    <property type="entry name" value="GLHYDRLASE56"/>
</dbReference>
<proteinExistence type="inferred from homology"/>
<keyword evidence="7" id="KW-0326">Glycosidase</keyword>
<accession>A0A067QPK9</accession>
<dbReference type="Gene3D" id="3.20.20.70">
    <property type="entry name" value="Aldolase class I"/>
    <property type="match status" value="1"/>
</dbReference>
<keyword evidence="3" id="KW-0964">Secreted</keyword>
<evidence type="ECO:0000256" key="3">
    <source>
        <dbReference type="ARBA" id="ARBA00022525"/>
    </source>
</evidence>
<dbReference type="OMA" id="TIEMIAN"/>
<comment type="catalytic activity">
    <reaction evidence="7">
        <text>Random hydrolysis of (1-&gt;4)-linkages between N-acetyl-beta-D-glucosamine and D-glucuronate residues in hyaluronate.</text>
        <dbReference type="EC" id="3.2.1.35"/>
    </reaction>
</comment>
<dbReference type="GO" id="GO:0004415">
    <property type="term" value="F:hyalurononglucosaminidase activity"/>
    <property type="evidence" value="ECO:0007669"/>
    <property type="project" value="UniProtKB-UniRule"/>
</dbReference>
<sequence>EFRVFWNVPTFMCHRYGMDFSDVSSRWSIVQNSGDIFRGERMVILYDPGEFPALLHDKHGNLLYRNGGVPQEGDLGRHLSKLRTQVDELVPDHNFQGLGVIDFEAWRPIWRQNWASLLPYRDVSRKIEKQRHPFWWTPQKIEAEATRRFEKAARDFMLSTLELLKQMRPSGQWGYYAFPYCFNYTPKNMQPSCPVQVQRENNGIQWLFDSSAVVFPSLYLSKLHMSPEQHAQFAIGRMNEAVRIAQNVPRLVKPTVNAYIRYRYHDADEFLSREDLRNSLAIVHRFHAGGVVLWGSANDTNSRERCSALENYLNSVLGPTIKELSTMHDEALFVYVPLLVLTNFNSHKIMKMILIVVPLVEKPVTDLTALKKARIKSRSESGPLEHQDEDEDGDSGGNESHDENDTAVSNQSVLERAVGWNIIASLRRLLAVMCCCLVARSVTAHREHKVHNIVLYPDKHSWCNTTPIKQVVAFPGCNSVEIDNNVCVGACFSYSIPRTAPSAPGELIKPYCDSCQPSTVTWHHVTLNCTGEDPESLQKRVQIIRNC</sequence>
<feature type="non-terminal residue" evidence="10">
    <location>
        <position position="1"/>
    </location>
</feature>
<dbReference type="InParanoid" id="A0A067QPK9"/>
<dbReference type="PANTHER" id="PTHR11769">
    <property type="entry name" value="HYALURONIDASE"/>
    <property type="match status" value="1"/>
</dbReference>
<dbReference type="GO" id="GO:0005975">
    <property type="term" value="P:carbohydrate metabolic process"/>
    <property type="evidence" value="ECO:0007669"/>
    <property type="project" value="InterPro"/>
</dbReference>
<evidence type="ECO:0000256" key="5">
    <source>
        <dbReference type="ARBA" id="ARBA00023157"/>
    </source>
</evidence>
<keyword evidence="11" id="KW-1185">Reference proteome</keyword>
<evidence type="ECO:0000256" key="1">
    <source>
        <dbReference type="ARBA" id="ARBA00004613"/>
    </source>
</evidence>
<dbReference type="InterPro" id="IPR006207">
    <property type="entry name" value="Cys_knot_C"/>
</dbReference>
<evidence type="ECO:0000256" key="2">
    <source>
        <dbReference type="ARBA" id="ARBA00008871"/>
    </source>
</evidence>
<dbReference type="STRING" id="136037.A0A067QPK9"/>
<reference evidence="10 11" key="1">
    <citation type="journal article" date="2014" name="Nat. Commun.">
        <title>Molecular traces of alternative social organization in a termite genome.</title>
        <authorList>
            <person name="Terrapon N."/>
            <person name="Li C."/>
            <person name="Robertson H.M."/>
            <person name="Ji L."/>
            <person name="Meng X."/>
            <person name="Booth W."/>
            <person name="Chen Z."/>
            <person name="Childers C.P."/>
            <person name="Glastad K.M."/>
            <person name="Gokhale K."/>
            <person name="Gowin J."/>
            <person name="Gronenberg W."/>
            <person name="Hermansen R.A."/>
            <person name="Hu H."/>
            <person name="Hunt B.G."/>
            <person name="Huylmans A.K."/>
            <person name="Khalil S.M."/>
            <person name="Mitchell R.D."/>
            <person name="Munoz-Torres M.C."/>
            <person name="Mustard J.A."/>
            <person name="Pan H."/>
            <person name="Reese J.T."/>
            <person name="Scharf M.E."/>
            <person name="Sun F."/>
            <person name="Vogel H."/>
            <person name="Xiao J."/>
            <person name="Yang W."/>
            <person name="Yang Z."/>
            <person name="Yang Z."/>
            <person name="Zhou J."/>
            <person name="Zhu J."/>
            <person name="Brent C.S."/>
            <person name="Elsik C.G."/>
            <person name="Goodisman M.A."/>
            <person name="Liberles D.A."/>
            <person name="Roe R.M."/>
            <person name="Vargo E.L."/>
            <person name="Vilcinskas A."/>
            <person name="Wang J."/>
            <person name="Bornberg-Bauer E."/>
            <person name="Korb J."/>
            <person name="Zhang G."/>
            <person name="Liebig J."/>
        </authorList>
    </citation>
    <scope>NUCLEOTIDE SEQUENCE [LARGE SCALE GENOMIC DNA]</scope>
    <source>
        <tissue evidence="10">Whole organism</tissue>
    </source>
</reference>
<keyword evidence="4" id="KW-0732">Signal</keyword>
<dbReference type="Pfam" id="PF03045">
    <property type="entry name" value="DAN"/>
    <property type="match status" value="1"/>
</dbReference>
<name>A0A067QPK9_ZOONE</name>
<dbReference type="EC" id="3.2.1.35" evidence="7"/>
<dbReference type="InterPro" id="IPR018155">
    <property type="entry name" value="Hyaluronidase"/>
</dbReference>
<evidence type="ECO:0000256" key="4">
    <source>
        <dbReference type="ARBA" id="ARBA00022729"/>
    </source>
</evidence>
<evidence type="ECO:0000313" key="10">
    <source>
        <dbReference type="EMBL" id="KDQ84121.1"/>
    </source>
</evidence>
<dbReference type="GO" id="GO:0005576">
    <property type="term" value="C:extracellular region"/>
    <property type="evidence" value="ECO:0007669"/>
    <property type="project" value="UniProtKB-SubCell"/>
</dbReference>
<feature type="domain" description="CTCK" evidence="9">
    <location>
        <begin position="465"/>
        <end position="547"/>
    </location>
</feature>
<dbReference type="Gene3D" id="2.10.90.10">
    <property type="entry name" value="Cystine-knot cytokines"/>
    <property type="match status" value="1"/>
</dbReference>
<evidence type="ECO:0000256" key="6">
    <source>
        <dbReference type="ARBA" id="ARBA00023180"/>
    </source>
</evidence>
<dbReference type="Pfam" id="PF01630">
    <property type="entry name" value="Glyco_hydro_56"/>
    <property type="match status" value="1"/>
</dbReference>
<dbReference type="SUPFAM" id="SSF51445">
    <property type="entry name" value="(Trans)glycosidases"/>
    <property type="match status" value="1"/>
</dbReference>
<dbReference type="SMR" id="A0A067QPK9"/>
<dbReference type="InterPro" id="IPR001329">
    <property type="entry name" value="Venom_Hyaluronidase"/>
</dbReference>
<comment type="similarity">
    <text evidence="2 7">Belongs to the glycosyl hydrolase 56 family.</text>
</comment>
<dbReference type="PANTHER" id="PTHR11769:SF35">
    <property type="entry name" value="HYALURONIDASE"/>
    <property type="match status" value="1"/>
</dbReference>
<dbReference type="SMART" id="SM00041">
    <property type="entry name" value="CT"/>
    <property type="match status" value="1"/>
</dbReference>
<evidence type="ECO:0000256" key="8">
    <source>
        <dbReference type="SAM" id="MobiDB-lite"/>
    </source>
</evidence>
<evidence type="ECO:0000256" key="7">
    <source>
        <dbReference type="RuleBase" id="RU610713"/>
    </source>
</evidence>
<dbReference type="GO" id="GO:0030214">
    <property type="term" value="P:hyaluronan catabolic process"/>
    <property type="evidence" value="ECO:0007669"/>
    <property type="project" value="TreeGrafter"/>
</dbReference>
<feature type="region of interest" description="Disordered" evidence="8">
    <location>
        <begin position="378"/>
        <end position="409"/>
    </location>
</feature>
<dbReference type="InterPro" id="IPR029034">
    <property type="entry name" value="Cystine-knot_cytokine"/>
</dbReference>
<gene>
    <name evidence="10" type="ORF">L798_07575</name>
</gene>
<dbReference type="EMBL" id="KK853768">
    <property type="protein sequence ID" value="KDQ84121.1"/>
    <property type="molecule type" value="Genomic_DNA"/>
</dbReference>